<evidence type="ECO:0000313" key="2">
    <source>
        <dbReference type="EMBL" id="MEW9921939.1"/>
    </source>
</evidence>
<dbReference type="Proteomes" id="UP001556098">
    <property type="component" value="Unassembled WGS sequence"/>
</dbReference>
<dbReference type="EMBL" id="JBFNXX010000025">
    <property type="protein sequence ID" value="MEW9921939.1"/>
    <property type="molecule type" value="Genomic_DNA"/>
</dbReference>
<protein>
    <submittedName>
        <fullName evidence="2">DMT family protein</fullName>
    </submittedName>
</protein>
<comment type="caution">
    <text evidence="2">The sequence shown here is derived from an EMBL/GenBank/DDBJ whole genome shotgun (WGS) entry which is preliminary data.</text>
</comment>
<feature type="transmembrane region" description="Helical" evidence="1">
    <location>
        <begin position="94"/>
        <end position="111"/>
    </location>
</feature>
<sequence>MTAAHVLPVLMLVASNVFMTVAWYGHLKFPTAALWLVVLVSWSIALIEYALAVPANRLGHTVYSTAQLKTMQEVITLVVFAGFSVLVLKEQLTLNHLIGFGCIALGAWFVFRGPF</sequence>
<dbReference type="PANTHER" id="PTHR38482:SF1">
    <property type="entry name" value="DMT FAMILY PROTEIN"/>
    <property type="match status" value="1"/>
</dbReference>
<dbReference type="PIRSF" id="PIRSF021239">
    <property type="entry name" value="UCP021239"/>
    <property type="match status" value="1"/>
</dbReference>
<dbReference type="Pfam" id="PF04342">
    <property type="entry name" value="DMT_6"/>
    <property type="match status" value="1"/>
</dbReference>
<dbReference type="RefSeq" id="WP_367879638.1">
    <property type="nucleotide sequence ID" value="NZ_JBFNXX010000025.1"/>
</dbReference>
<reference evidence="2 3" key="1">
    <citation type="submission" date="2024-07" db="EMBL/GenBank/DDBJ databases">
        <title>Marimonas sp.nov., isolated from tidal-flat sediment.</title>
        <authorList>
            <person name="Jayan J.N."/>
            <person name="Lee S.S."/>
        </authorList>
    </citation>
    <scope>NUCLEOTIDE SEQUENCE [LARGE SCALE GENOMIC DNA]</scope>
    <source>
        <strain evidence="2 3">MJW-29</strain>
    </source>
</reference>
<accession>A0ABV3RUE8</accession>
<feature type="transmembrane region" description="Helical" evidence="1">
    <location>
        <begin position="71"/>
        <end position="88"/>
    </location>
</feature>
<gene>
    <name evidence="2" type="ORF">AB2B41_20210</name>
</gene>
<evidence type="ECO:0000256" key="1">
    <source>
        <dbReference type="SAM" id="Phobius"/>
    </source>
</evidence>
<keyword evidence="1" id="KW-0812">Transmembrane</keyword>
<proteinExistence type="predicted"/>
<keyword evidence="1" id="KW-1133">Transmembrane helix</keyword>
<dbReference type="PANTHER" id="PTHR38482">
    <property type="entry name" value="DMT FAMILY PROTEIN"/>
    <property type="match status" value="1"/>
</dbReference>
<keyword evidence="1" id="KW-0472">Membrane</keyword>
<organism evidence="2 3">
    <name type="scientific">Sulfitobacter sediminis</name>
    <dbReference type="NCBI Taxonomy" id="3234186"/>
    <lineage>
        <taxon>Bacteria</taxon>
        <taxon>Pseudomonadati</taxon>
        <taxon>Pseudomonadota</taxon>
        <taxon>Alphaproteobacteria</taxon>
        <taxon>Rhodobacterales</taxon>
        <taxon>Roseobacteraceae</taxon>
        <taxon>Sulfitobacter</taxon>
    </lineage>
</organism>
<feature type="transmembrane region" description="Helical" evidence="1">
    <location>
        <begin position="7"/>
        <end position="26"/>
    </location>
</feature>
<evidence type="ECO:0000313" key="3">
    <source>
        <dbReference type="Proteomes" id="UP001556098"/>
    </source>
</evidence>
<feature type="transmembrane region" description="Helical" evidence="1">
    <location>
        <begin position="32"/>
        <end position="51"/>
    </location>
</feature>
<name>A0ABV3RUE8_9RHOB</name>
<dbReference type="InterPro" id="IPR007437">
    <property type="entry name" value="DUF486"/>
</dbReference>
<keyword evidence="3" id="KW-1185">Reference proteome</keyword>